<gene>
    <name evidence="1" type="ORF">IPOD504_LOCUS2228</name>
</gene>
<evidence type="ECO:0000313" key="2">
    <source>
        <dbReference type="Proteomes" id="UP000837857"/>
    </source>
</evidence>
<dbReference type="EMBL" id="OW152823">
    <property type="protein sequence ID" value="CAH2040041.1"/>
    <property type="molecule type" value="Genomic_DNA"/>
</dbReference>
<keyword evidence="2" id="KW-1185">Reference proteome</keyword>
<feature type="non-terminal residue" evidence="1">
    <location>
        <position position="1"/>
    </location>
</feature>
<accession>A0ABN8HR77</accession>
<sequence>MGSPVRTDSFLATRERRFRVPASLPVPRARGTVSAISRASIAAGPCNRYGSEYRRRLAFLPDTAPPRQLSARLLDVLRAVDGSALRVAAQRPRMRRCYRDGSKKRLRALPSLCTVPDRSMLTNSDLACAVEPPSGCPTRTLLHNGPSPRRLSEEFFNILNPSPRAPHLPPARNPRVSMPLAQRVVEVKRVDALGARRQDVPRDRWRGRMLPFQLPLSRLIHPGFFRPPRRRCRSALSGVSPSFARNSHCTGAERPTALRLCECASRSSGSIVTATRGLGVVLIVARPNEPRVV</sequence>
<reference evidence="1" key="1">
    <citation type="submission" date="2022-03" db="EMBL/GenBank/DDBJ databases">
        <authorList>
            <person name="Martin H S."/>
        </authorList>
    </citation>
    <scope>NUCLEOTIDE SEQUENCE</scope>
</reference>
<dbReference type="Proteomes" id="UP000837857">
    <property type="component" value="Chromosome 11"/>
</dbReference>
<organism evidence="1 2">
    <name type="scientific">Iphiclides podalirius</name>
    <name type="common">scarce swallowtail</name>
    <dbReference type="NCBI Taxonomy" id="110791"/>
    <lineage>
        <taxon>Eukaryota</taxon>
        <taxon>Metazoa</taxon>
        <taxon>Ecdysozoa</taxon>
        <taxon>Arthropoda</taxon>
        <taxon>Hexapoda</taxon>
        <taxon>Insecta</taxon>
        <taxon>Pterygota</taxon>
        <taxon>Neoptera</taxon>
        <taxon>Endopterygota</taxon>
        <taxon>Lepidoptera</taxon>
        <taxon>Glossata</taxon>
        <taxon>Ditrysia</taxon>
        <taxon>Papilionoidea</taxon>
        <taxon>Papilionidae</taxon>
        <taxon>Papilioninae</taxon>
        <taxon>Iphiclides</taxon>
    </lineage>
</organism>
<protein>
    <submittedName>
        <fullName evidence="1">Uncharacterized protein</fullName>
    </submittedName>
</protein>
<evidence type="ECO:0000313" key="1">
    <source>
        <dbReference type="EMBL" id="CAH2040041.1"/>
    </source>
</evidence>
<name>A0ABN8HR77_9NEOP</name>
<proteinExistence type="predicted"/>